<protein>
    <submittedName>
        <fullName evidence="4">PQQ-binding-like beta-propeller repeat protein</fullName>
    </submittedName>
</protein>
<organism evidence="4 5">
    <name type="scientific">Cellulomonas fengjieae</name>
    <dbReference type="NCBI Taxonomy" id="2819978"/>
    <lineage>
        <taxon>Bacteria</taxon>
        <taxon>Bacillati</taxon>
        <taxon>Actinomycetota</taxon>
        <taxon>Actinomycetes</taxon>
        <taxon>Micrococcales</taxon>
        <taxon>Cellulomonadaceae</taxon>
        <taxon>Cellulomonas</taxon>
    </lineage>
</organism>
<dbReference type="Pfam" id="PF13360">
    <property type="entry name" value="PQQ_2"/>
    <property type="match status" value="1"/>
</dbReference>
<sequence>MPGRMHEVELVEDRDERAPARPGPPTDRRPPLRRSGRVVDVELDEDGPDEQRDAVRAARTWLRRRARWLLPAVAVTLGALLATQLVVNQREATRLAELAAIPGVVPPADPSIGVLWRADPGLGSVLRSGTLVDGLLVGGTQDDAGAAQIVGLDPDTGTVAWRTPVDLPAPQPAWTTSAPELWITCTTVPRGSDPVVGCTSHEFGEGVGGVPPSSVWVLDPDDGRVLSDRRLDGRTVMVFTDDALVVAERLPDDGTSTLGGARSARWTLTAHDVVTDAPLWTWTTPSTAVVDGDNGDDDFARESDPAGAPTLEAHQGHLLLAVDTRAWVLSTAGEPVLDAPLGSASWLQVARAGVFIESTWAPSSLYRGTLVLPDGDRVRVDETASWLSVDDGSAPEVVLTAGLTAGGPDGINGRSARTGERLWHVPGIVVSSLLLDGTVYVATTDALSAVDAATGEALWRTELDHEPEQMSTDGRYLLVPGPDITLDAFALHDGALAWTADLAQEVAGDRSPVFVQGFQAGWRDPRLYVWMNSGTVAVLG</sequence>
<keyword evidence="2" id="KW-1133">Transmembrane helix</keyword>
<evidence type="ECO:0000259" key="3">
    <source>
        <dbReference type="Pfam" id="PF13360"/>
    </source>
</evidence>
<evidence type="ECO:0000313" key="5">
    <source>
        <dbReference type="Proteomes" id="UP000678317"/>
    </source>
</evidence>
<dbReference type="InterPro" id="IPR011047">
    <property type="entry name" value="Quinoprotein_ADH-like_sf"/>
</dbReference>
<dbReference type="EMBL" id="JAGFBM010000004">
    <property type="protein sequence ID" value="MBO3085001.1"/>
    <property type="molecule type" value="Genomic_DNA"/>
</dbReference>
<evidence type="ECO:0000256" key="1">
    <source>
        <dbReference type="SAM" id="MobiDB-lite"/>
    </source>
</evidence>
<reference evidence="4 5" key="1">
    <citation type="submission" date="2021-03" db="EMBL/GenBank/DDBJ databases">
        <title>novel species in genus Cellulomonas.</title>
        <authorList>
            <person name="Zhang G."/>
        </authorList>
    </citation>
    <scope>NUCLEOTIDE SEQUENCE [LARGE SCALE GENOMIC DNA]</scope>
    <source>
        <strain evidence="5">zg-ZUI188</strain>
    </source>
</reference>
<comment type="caution">
    <text evidence="4">The sequence shown here is derived from an EMBL/GenBank/DDBJ whole genome shotgun (WGS) entry which is preliminary data.</text>
</comment>
<dbReference type="InterPro" id="IPR002372">
    <property type="entry name" value="PQQ_rpt_dom"/>
</dbReference>
<dbReference type="InterPro" id="IPR018391">
    <property type="entry name" value="PQQ_b-propeller_rpt"/>
</dbReference>
<dbReference type="Gene3D" id="2.130.10.10">
    <property type="entry name" value="YVTN repeat-like/Quinoprotein amine dehydrogenase"/>
    <property type="match status" value="2"/>
</dbReference>
<feature type="region of interest" description="Disordered" evidence="1">
    <location>
        <begin position="1"/>
        <end position="49"/>
    </location>
</feature>
<dbReference type="InterPro" id="IPR015943">
    <property type="entry name" value="WD40/YVTN_repeat-like_dom_sf"/>
</dbReference>
<accession>A0ABS3SGX5</accession>
<feature type="domain" description="Pyrrolo-quinoline quinone repeat" evidence="3">
    <location>
        <begin position="415"/>
        <end position="515"/>
    </location>
</feature>
<dbReference type="RefSeq" id="WP_208289557.1">
    <property type="nucleotide sequence ID" value="NZ_CP074404.1"/>
</dbReference>
<proteinExistence type="predicted"/>
<name>A0ABS3SGX5_9CELL</name>
<feature type="transmembrane region" description="Helical" evidence="2">
    <location>
        <begin position="68"/>
        <end position="87"/>
    </location>
</feature>
<keyword evidence="2" id="KW-0472">Membrane</keyword>
<dbReference type="SMART" id="SM00564">
    <property type="entry name" value="PQQ"/>
    <property type="match status" value="2"/>
</dbReference>
<feature type="compositionally biased region" description="Basic and acidic residues" evidence="1">
    <location>
        <begin position="1"/>
        <end position="19"/>
    </location>
</feature>
<gene>
    <name evidence="4" type="ORF">J4035_10145</name>
</gene>
<evidence type="ECO:0000313" key="4">
    <source>
        <dbReference type="EMBL" id="MBO3085001.1"/>
    </source>
</evidence>
<dbReference type="SUPFAM" id="SSF50998">
    <property type="entry name" value="Quinoprotein alcohol dehydrogenase-like"/>
    <property type="match status" value="1"/>
</dbReference>
<evidence type="ECO:0000256" key="2">
    <source>
        <dbReference type="SAM" id="Phobius"/>
    </source>
</evidence>
<dbReference type="Proteomes" id="UP000678317">
    <property type="component" value="Unassembled WGS sequence"/>
</dbReference>
<keyword evidence="5" id="KW-1185">Reference proteome</keyword>
<keyword evidence="2" id="KW-0812">Transmembrane</keyword>